<dbReference type="EMBL" id="CAIIXF020000008">
    <property type="protein sequence ID" value="CAH1790794.1"/>
    <property type="molecule type" value="Genomic_DNA"/>
</dbReference>
<evidence type="ECO:0000313" key="3">
    <source>
        <dbReference type="EMBL" id="CAH1790794.1"/>
    </source>
</evidence>
<gene>
    <name evidence="3" type="ORF">OFUS_LOCUS15964</name>
</gene>
<sequence length="1004" mass="114006">MFTDARADYELYDNVPCADTGEVLYRVAHIFCQLLAKEEGEDNLTTKDLEMLPSHIKLLASQAVTVCKPELICDCLELSKCASLADSLSKQSEIGDYGISVQRVSEDLHDASNLDPYTTWTFDKHFKEDGLVLDSSLILPLAYQYTIASLPSSEKLPHPYQQNRIQGVSRQQQIKKSQQANQKTPEAAPFTLSTVGVKIVDHLRENSLLELCAHYSIDAVSSILQHIATQSMGFPISDQDMLGVIEKEKDLGMQALLRSQGIIQDITVALISKMVSHRVVDHNLVLGNLYTLSAKGALNTLRSHSTKPGNSYKRIMYLSRIGIDLSVLLKDEKALKTCKALQVNATWGHRLSTLGIQFKEVFNGPSEHKEKILPSIVQHAEGSISLVTEYCRDFNLDPNKALCLFLDNLLHHPTGDTYSHKQMLDKVEIVIKEISDKEDLLLRLKDIYMKIDAYNYESLGFVLEQINKLSTSADIQKSLKLLEYLNDYVRQAPPSEYEKSFQPISEDDVLMYGNNNLPPQAETRLPFHLFMKAPWKIITPELNAGTVDAFVSIATLLQLQLDTVYITTIQNTIDSHITSVKQQDNSGSAVIEKANCNWNVKNDINVKMFATLKRLILCIDSCVNALGVAQYVVKALPMGPEKVWALYLAAHLAEKWLQSEKPGTPQYEQAKISTKKFTDLHRRMATEEILYKNSLGEKEFLALTGSPAKLIFQLYSHDSILRRSNAGNLDKFPDIHKVAEDISVLHKVNLQKVHLNLLEKWLHASKDLKQQEDADATMTFNVNFDVEEAVAENTGEMSEDEKNLRRVTYVLKYGKVQDNVLFLLNFTFKENSSRTTNMCRVRALRCLFNIADLETIEQIYKNPIDKIKNEMKCLLYLVELEKLRLNHTKASFAKCNKEGLVRGIWRNHSHERSAVRLVSDLCLDYKIYDVHLWNGVLQQLLAFNMMQYLEHVLVCLSGIPELWQVPCIEKMWKTVLLQHSEPTALLQRCPLLLDMPLDQILDKH</sequence>
<dbReference type="GO" id="GO:0000070">
    <property type="term" value="P:mitotic sister chromatid segregation"/>
    <property type="evidence" value="ECO:0007669"/>
    <property type="project" value="TreeGrafter"/>
</dbReference>
<name>A0A8S4PH78_OWEFU</name>
<keyword evidence="4" id="KW-1185">Reference proteome</keyword>
<dbReference type="AlphaFoldDB" id="A0A8S4PH78"/>
<comment type="caution">
    <text evidence="3">The sequence shown here is derived from an EMBL/GenBank/DDBJ whole genome shotgun (WGS) entry which is preliminary data.</text>
</comment>
<dbReference type="GO" id="GO:0005828">
    <property type="term" value="C:kinetochore microtubule"/>
    <property type="evidence" value="ECO:0007669"/>
    <property type="project" value="TreeGrafter"/>
</dbReference>
<dbReference type="GO" id="GO:1990423">
    <property type="term" value="C:RZZ complex"/>
    <property type="evidence" value="ECO:0007669"/>
    <property type="project" value="TreeGrafter"/>
</dbReference>
<feature type="domain" description="KNTC1 third ARM-repeats" evidence="2">
    <location>
        <begin position="265"/>
        <end position="464"/>
    </location>
</feature>
<dbReference type="InterPro" id="IPR019527">
    <property type="entry name" value="RZZ-complex_KNTC1/ROD_C"/>
</dbReference>
<dbReference type="Pfam" id="PF10493">
    <property type="entry name" value="Rod_C"/>
    <property type="match status" value="1"/>
</dbReference>
<evidence type="ECO:0000259" key="2">
    <source>
        <dbReference type="Pfam" id="PF24515"/>
    </source>
</evidence>
<proteinExistence type="predicted"/>
<dbReference type="PANTHER" id="PTHR15688:SF1">
    <property type="entry name" value="KINETOCHORE-ASSOCIATED PROTEIN 1"/>
    <property type="match status" value="1"/>
</dbReference>
<protein>
    <recommendedName>
        <fullName evidence="5">RZZ complex subunit KNTC1/ROD C-terminal domain-containing protein</fullName>
    </recommendedName>
</protein>
<dbReference type="InterPro" id="IPR055405">
    <property type="entry name" value="ARM_KNTC1_3rd"/>
</dbReference>
<dbReference type="GO" id="GO:0005737">
    <property type="term" value="C:cytoplasm"/>
    <property type="evidence" value="ECO:0007669"/>
    <property type="project" value="TreeGrafter"/>
</dbReference>
<feature type="domain" description="RZZ complex subunit KNTC1/ROD C-terminal" evidence="1">
    <location>
        <begin position="517"/>
        <end position="978"/>
    </location>
</feature>
<evidence type="ECO:0000259" key="1">
    <source>
        <dbReference type="Pfam" id="PF10493"/>
    </source>
</evidence>
<reference evidence="3" key="1">
    <citation type="submission" date="2022-03" db="EMBL/GenBank/DDBJ databases">
        <authorList>
            <person name="Martin C."/>
        </authorList>
    </citation>
    <scope>NUCLEOTIDE SEQUENCE</scope>
</reference>
<dbReference type="GO" id="GO:0031267">
    <property type="term" value="F:small GTPase binding"/>
    <property type="evidence" value="ECO:0007669"/>
    <property type="project" value="TreeGrafter"/>
</dbReference>
<dbReference type="Proteomes" id="UP000749559">
    <property type="component" value="Unassembled WGS sequence"/>
</dbReference>
<dbReference type="GO" id="GO:0007094">
    <property type="term" value="P:mitotic spindle assembly checkpoint signaling"/>
    <property type="evidence" value="ECO:0007669"/>
    <property type="project" value="TreeGrafter"/>
</dbReference>
<dbReference type="Pfam" id="PF24515">
    <property type="entry name" value="ARM_KNTC1_3rd"/>
    <property type="match status" value="1"/>
</dbReference>
<accession>A0A8S4PH78</accession>
<evidence type="ECO:0000313" key="4">
    <source>
        <dbReference type="Proteomes" id="UP000749559"/>
    </source>
</evidence>
<dbReference type="GO" id="GO:1903394">
    <property type="term" value="P:protein localization to kinetochore involved in kinetochore assembly"/>
    <property type="evidence" value="ECO:0007669"/>
    <property type="project" value="TreeGrafter"/>
</dbReference>
<dbReference type="PANTHER" id="PTHR15688">
    <property type="entry name" value="KINETOCHORE-ASSOCIATED PROTEIN 1"/>
    <property type="match status" value="1"/>
</dbReference>
<evidence type="ECO:0008006" key="5">
    <source>
        <dbReference type="Google" id="ProtNLM"/>
    </source>
</evidence>
<organism evidence="3 4">
    <name type="scientific">Owenia fusiformis</name>
    <name type="common">Polychaete worm</name>
    <dbReference type="NCBI Taxonomy" id="6347"/>
    <lineage>
        <taxon>Eukaryota</taxon>
        <taxon>Metazoa</taxon>
        <taxon>Spiralia</taxon>
        <taxon>Lophotrochozoa</taxon>
        <taxon>Annelida</taxon>
        <taxon>Polychaeta</taxon>
        <taxon>Sedentaria</taxon>
        <taxon>Canalipalpata</taxon>
        <taxon>Sabellida</taxon>
        <taxon>Oweniida</taxon>
        <taxon>Oweniidae</taxon>
        <taxon>Owenia</taxon>
    </lineage>
</organism>
<dbReference type="OrthoDB" id="343783at2759"/>
<dbReference type="InterPro" id="IPR052802">
    <property type="entry name" value="KNTC1"/>
</dbReference>